<proteinExistence type="inferred from homology"/>
<accession>A0ABW2KR09</accession>
<feature type="transmembrane region" description="Helical" evidence="6">
    <location>
        <begin position="68"/>
        <end position="91"/>
    </location>
</feature>
<dbReference type="Proteomes" id="UP001596456">
    <property type="component" value="Unassembled WGS sequence"/>
</dbReference>
<feature type="transmembrane region" description="Helical" evidence="6">
    <location>
        <begin position="181"/>
        <end position="202"/>
    </location>
</feature>
<evidence type="ECO:0000256" key="5">
    <source>
        <dbReference type="ARBA" id="ARBA00023136"/>
    </source>
</evidence>
<evidence type="ECO:0000256" key="2">
    <source>
        <dbReference type="ARBA" id="ARBA00007362"/>
    </source>
</evidence>
<dbReference type="Pfam" id="PF00892">
    <property type="entry name" value="EamA"/>
    <property type="match status" value="2"/>
</dbReference>
<evidence type="ECO:0000259" key="7">
    <source>
        <dbReference type="Pfam" id="PF00892"/>
    </source>
</evidence>
<feature type="domain" description="EamA" evidence="7">
    <location>
        <begin position="7"/>
        <end position="138"/>
    </location>
</feature>
<dbReference type="Gene3D" id="1.10.3730.20">
    <property type="match status" value="2"/>
</dbReference>
<dbReference type="InterPro" id="IPR050638">
    <property type="entry name" value="AA-Vitamin_Transporters"/>
</dbReference>
<dbReference type="RefSeq" id="WP_377356833.1">
    <property type="nucleotide sequence ID" value="NZ_JBHTCM010000005.1"/>
</dbReference>
<protein>
    <submittedName>
        <fullName evidence="8">DMT family transporter</fullName>
    </submittedName>
</protein>
<dbReference type="SUPFAM" id="SSF103481">
    <property type="entry name" value="Multidrug resistance efflux transporter EmrE"/>
    <property type="match status" value="2"/>
</dbReference>
<feature type="transmembrane region" description="Helical" evidence="6">
    <location>
        <begin position="97"/>
        <end position="115"/>
    </location>
</feature>
<sequence length="309" mass="32087">MRPAVAALLLGLVILLWGANWPVMKVGVELMPPVTFAAARMVLGCATLFLVAAAAGQARLPSRHDRRIVVWVGLLQMAAFVLLIALALQIVPAGRSAILSYTTPLWVLPMAMLVLGERLTWMKGAGLVAGLAGVAVLFNPAGFDWGDSGVLLGNGLLLLAALAWAVNIVQVRGHRWEGTPLSLGPWQALVASLVLVPAALLLEGGRGIEWSGTLAAVLVYNGPVSTAFCFWAMVTVTRALPAITTSLGTLGTPVVGLLLSSWWLGEPLTWTNLTGLGLIGSGLVLVALSESRGLGSRGGGSRRAGSGRG</sequence>
<evidence type="ECO:0000313" key="8">
    <source>
        <dbReference type="EMBL" id="MFC7332431.1"/>
    </source>
</evidence>
<organism evidence="8 9">
    <name type="scientific">Rhodocista pekingensis</name>
    <dbReference type="NCBI Taxonomy" id="201185"/>
    <lineage>
        <taxon>Bacteria</taxon>
        <taxon>Pseudomonadati</taxon>
        <taxon>Pseudomonadota</taxon>
        <taxon>Alphaproteobacteria</taxon>
        <taxon>Rhodospirillales</taxon>
        <taxon>Azospirillaceae</taxon>
        <taxon>Rhodocista</taxon>
    </lineage>
</organism>
<evidence type="ECO:0000256" key="1">
    <source>
        <dbReference type="ARBA" id="ARBA00004141"/>
    </source>
</evidence>
<dbReference type="PANTHER" id="PTHR32322">
    <property type="entry name" value="INNER MEMBRANE TRANSPORTER"/>
    <property type="match status" value="1"/>
</dbReference>
<keyword evidence="3 6" id="KW-0812">Transmembrane</keyword>
<feature type="transmembrane region" description="Helical" evidence="6">
    <location>
        <begin position="149"/>
        <end position="169"/>
    </location>
</feature>
<feature type="transmembrane region" description="Helical" evidence="6">
    <location>
        <begin position="124"/>
        <end position="143"/>
    </location>
</feature>
<reference evidence="9" key="1">
    <citation type="journal article" date="2019" name="Int. J. Syst. Evol. Microbiol.">
        <title>The Global Catalogue of Microorganisms (GCM) 10K type strain sequencing project: providing services to taxonomists for standard genome sequencing and annotation.</title>
        <authorList>
            <consortium name="The Broad Institute Genomics Platform"/>
            <consortium name="The Broad Institute Genome Sequencing Center for Infectious Disease"/>
            <person name="Wu L."/>
            <person name="Ma J."/>
        </authorList>
    </citation>
    <scope>NUCLEOTIDE SEQUENCE [LARGE SCALE GENOMIC DNA]</scope>
    <source>
        <strain evidence="9">CGMCC 1.16275</strain>
    </source>
</reference>
<keyword evidence="9" id="KW-1185">Reference proteome</keyword>
<evidence type="ECO:0000256" key="3">
    <source>
        <dbReference type="ARBA" id="ARBA00022692"/>
    </source>
</evidence>
<dbReference type="EMBL" id="JBHTCM010000005">
    <property type="protein sequence ID" value="MFC7332431.1"/>
    <property type="molecule type" value="Genomic_DNA"/>
</dbReference>
<name>A0ABW2KR09_9PROT</name>
<comment type="caution">
    <text evidence="8">The sequence shown here is derived from an EMBL/GenBank/DDBJ whole genome shotgun (WGS) entry which is preliminary data.</text>
</comment>
<keyword evidence="4 6" id="KW-1133">Transmembrane helix</keyword>
<evidence type="ECO:0000256" key="4">
    <source>
        <dbReference type="ARBA" id="ARBA00022989"/>
    </source>
</evidence>
<feature type="transmembrane region" description="Helical" evidence="6">
    <location>
        <begin position="34"/>
        <end position="56"/>
    </location>
</feature>
<comment type="subcellular location">
    <subcellularLocation>
        <location evidence="1">Membrane</location>
        <topology evidence="1">Multi-pass membrane protein</topology>
    </subcellularLocation>
</comment>
<dbReference type="PANTHER" id="PTHR32322:SF2">
    <property type="entry name" value="EAMA DOMAIN-CONTAINING PROTEIN"/>
    <property type="match status" value="1"/>
</dbReference>
<feature type="transmembrane region" description="Helical" evidence="6">
    <location>
        <begin position="270"/>
        <end position="288"/>
    </location>
</feature>
<dbReference type="InterPro" id="IPR000620">
    <property type="entry name" value="EamA_dom"/>
</dbReference>
<feature type="transmembrane region" description="Helical" evidence="6">
    <location>
        <begin position="214"/>
        <end position="234"/>
    </location>
</feature>
<gene>
    <name evidence="8" type="ORF">ACFQPS_04600</name>
</gene>
<comment type="similarity">
    <text evidence="2">Belongs to the EamA transporter family.</text>
</comment>
<evidence type="ECO:0000256" key="6">
    <source>
        <dbReference type="SAM" id="Phobius"/>
    </source>
</evidence>
<evidence type="ECO:0000313" key="9">
    <source>
        <dbReference type="Proteomes" id="UP001596456"/>
    </source>
</evidence>
<feature type="transmembrane region" description="Helical" evidence="6">
    <location>
        <begin position="246"/>
        <end position="264"/>
    </location>
</feature>
<dbReference type="InterPro" id="IPR037185">
    <property type="entry name" value="EmrE-like"/>
</dbReference>
<keyword evidence="5 6" id="KW-0472">Membrane</keyword>
<feature type="domain" description="EamA" evidence="7">
    <location>
        <begin position="152"/>
        <end position="287"/>
    </location>
</feature>